<keyword evidence="4" id="KW-1185">Reference proteome</keyword>
<dbReference type="Proteomes" id="UP000005546">
    <property type="component" value="Unassembled WGS sequence"/>
</dbReference>
<protein>
    <submittedName>
        <fullName evidence="3">Uncharacterized protein</fullName>
    </submittedName>
</protein>
<dbReference type="EMBL" id="AFBR01000083">
    <property type="protein sequence ID" value="EGG51511.1"/>
    <property type="molecule type" value="Genomic_DNA"/>
</dbReference>
<dbReference type="eggNOG" id="ENOG5033XKW">
    <property type="taxonomic scope" value="Bacteria"/>
</dbReference>
<name>F3QX61_9BACT</name>
<dbReference type="STRING" id="762982.HMPREF9442_02795"/>
<comment type="caution">
    <text evidence="3">The sequence shown here is derived from an EMBL/GenBank/DDBJ whole genome shotgun (WGS) entry which is preliminary data.</text>
</comment>
<gene>
    <name evidence="3" type="ORF">HMPREF9442_02795</name>
</gene>
<keyword evidence="1" id="KW-0175">Coiled coil</keyword>
<feature type="coiled-coil region" evidence="1">
    <location>
        <begin position="235"/>
        <end position="269"/>
    </location>
</feature>
<evidence type="ECO:0000256" key="2">
    <source>
        <dbReference type="SAM" id="SignalP"/>
    </source>
</evidence>
<keyword evidence="2" id="KW-0732">Signal</keyword>
<evidence type="ECO:0000256" key="1">
    <source>
        <dbReference type="SAM" id="Coils"/>
    </source>
</evidence>
<dbReference type="RefSeq" id="WP_008629043.1">
    <property type="nucleotide sequence ID" value="NZ_GL883879.1"/>
</dbReference>
<feature type="chain" id="PRO_5003306407" evidence="2">
    <location>
        <begin position="24"/>
        <end position="1224"/>
    </location>
</feature>
<accession>F3QX61</accession>
<proteinExistence type="predicted"/>
<dbReference type="AlphaFoldDB" id="F3QX61"/>
<feature type="signal peptide" evidence="2">
    <location>
        <begin position="1"/>
        <end position="23"/>
    </location>
</feature>
<dbReference type="HOGENOM" id="CLU_007403_0_0_10"/>
<reference evidence="3 4" key="1">
    <citation type="submission" date="2011-02" db="EMBL/GenBank/DDBJ databases">
        <authorList>
            <person name="Weinstock G."/>
            <person name="Sodergren E."/>
            <person name="Clifton S."/>
            <person name="Fulton L."/>
            <person name="Fulton B."/>
            <person name="Courtney L."/>
            <person name="Fronick C."/>
            <person name="Harrison M."/>
            <person name="Strong C."/>
            <person name="Farmer C."/>
            <person name="Delahaunty K."/>
            <person name="Markovic C."/>
            <person name="Hall O."/>
            <person name="Minx P."/>
            <person name="Tomlinson C."/>
            <person name="Mitreva M."/>
            <person name="Hou S."/>
            <person name="Chen J."/>
            <person name="Wollam A."/>
            <person name="Pepin K.H."/>
            <person name="Johnson M."/>
            <person name="Bhonagiri V."/>
            <person name="Zhang X."/>
            <person name="Suruliraj S."/>
            <person name="Warren W."/>
            <person name="Chinwalla A."/>
            <person name="Mardis E.R."/>
            <person name="Wilson R.K."/>
        </authorList>
    </citation>
    <scope>NUCLEOTIDE SEQUENCE [LARGE SCALE GENOMIC DNA]</scope>
    <source>
        <strain evidence="3 4">YIT 11841</strain>
    </source>
</reference>
<evidence type="ECO:0000313" key="4">
    <source>
        <dbReference type="Proteomes" id="UP000005546"/>
    </source>
</evidence>
<evidence type="ECO:0000313" key="3">
    <source>
        <dbReference type="EMBL" id="EGG51511.1"/>
    </source>
</evidence>
<sequence>MKNRLLALMALCGATSSTLPLWAAWDDPVLQFTEPNLATDGTGGGVFYIYHVATQKFMAAGQPHGTRLVVADDGQEVTLSYGQDYELSRRAESDPEYSEAYGWRLSMMKAPSNGGFHELFNDAAASIWVDHNKQGHILWKIVAQDKANKVYRIKMIDEDKLYGTEANDGLYANAYMGIDEGKLEVSPSIDTSTSGHETASLDWKFVDSEVYTVYKAKKELQTQLNAADEAGFSDYAKYAEIYNKANATAEEVEEAAKALKQDIVNWKSSEATPDKPVEFTNAIANNSFADGNNGWNVVGSIGHQSGTSYETADNKYKMDHFSEKWVTSANNGNLSGNPMDISQTLENMPVGKYRLTANTIGYWQGDWQNTVPHGVYVFAENNGTEYRAEAHTIEFGGIRGTEAPAEGIPSPRNVILEFFALEGSIKIGFKTVNTNCNWVGVDNFKLEYLGLVEGGMAEELNKVITKAEELKAKYDTNQEKYSIAGEEKFTKMLQAAKDAASNPEVDDKTLGMLLTTVQTGMDTLTADVNAYKTLNQKILDLSNAWDNGVYVDLDLPDYEQFLIDLETARDGRTFNPAEVDSIQPRADRIWMSGIKKALLNGDTDNVTGIMNNPGFTGSKDGWKYDFVSGDNKFNYGYNMGEVYQTVCDVYQELEGLPNGTYEVTLQGFYRPTWNGTCASAWGLEGDTTNDILAYAFGNNTKAKLCHPFECVQDTNTVNNCEQLTAGGAELEGKWTPNGMASAAAIMEANPDAYKLSFKCYVEDDGKLRVGITIPQAGLAGYWALFDNFQIKYAGADDMSGAVSTINALIAEATDLLNNEEALTTEEAKQTLGAAIEAANNAIAEGLTLETYKAQNEALNAAIKGGHDAMSAASAFETLVTEHINNFDTGVYDPYSSKAEYGKFQDLLLDEMEPALAQSLESIKWIEDATVKIDKAYATMVSTDIDFTGASINAPADVTAMIQSPSFSVPDPNDPSKELSSIKGWVTTEGNNANATGAQNYEFYVGKGDADIHQVLYALPKGYYRLVYNGFYRAGGAVEAAVAHRDSTDARNAKVYVEAGDGKWSKELASIFDHVNEYKYDGGDFALADSLFPESDKLYHFVVNNVNGTKAAFDEGLYEGNFSFYVSENGQPVTIGVSKKEVIPNDWAIFDNFRLYYYGDGDANKPGDFTSAIEDAVTDGKANVVSTAWYTINGVRVDEPKQRGIYIRQDLMSDGTKKSVKVIVK</sequence>
<organism evidence="3 4">
    <name type="scientific">Paraprevotella xylaniphila YIT 11841</name>
    <dbReference type="NCBI Taxonomy" id="762982"/>
    <lineage>
        <taxon>Bacteria</taxon>
        <taxon>Pseudomonadati</taxon>
        <taxon>Bacteroidota</taxon>
        <taxon>Bacteroidia</taxon>
        <taxon>Bacteroidales</taxon>
        <taxon>Prevotellaceae</taxon>
        <taxon>Paraprevotella</taxon>
    </lineage>
</organism>